<evidence type="ECO:0000256" key="1">
    <source>
        <dbReference type="PROSITE-ProRule" id="PRU00169"/>
    </source>
</evidence>
<dbReference type="InterPro" id="IPR001789">
    <property type="entry name" value="Sig_transdc_resp-reg_receiver"/>
</dbReference>
<dbReference type="InterPro" id="IPR052048">
    <property type="entry name" value="ST_Response_Regulator"/>
</dbReference>
<dbReference type="EMBL" id="CP048685">
    <property type="protein sequence ID" value="QPJ63603.1"/>
    <property type="molecule type" value="Genomic_DNA"/>
</dbReference>
<protein>
    <submittedName>
        <fullName evidence="3">Response regulator</fullName>
    </submittedName>
</protein>
<sequence>MAYEGKKVLVVDDSSVMRQIIKNNLKQLGFSNDNLSDAEDGQMGLKRAQEGGLDLIISDWNMPKMTGIEFLKSVRDDGSIKGIPFLMVTSEADKEKIVEAVQAGVSQYIVKPFNANQLEEKIQAIFK</sequence>
<dbReference type="AlphaFoldDB" id="A0A7T0G1Z9"/>
<accession>A0A7T0G1Z9</accession>
<dbReference type="GO" id="GO:0000160">
    <property type="term" value="P:phosphorelay signal transduction system"/>
    <property type="evidence" value="ECO:0007669"/>
    <property type="project" value="InterPro"/>
</dbReference>
<gene>
    <name evidence="3" type="ORF">G3M70_17650</name>
</gene>
<keyword evidence="1" id="KW-0597">Phosphoprotein</keyword>
<proteinExistence type="predicted"/>
<evidence type="ECO:0000259" key="2">
    <source>
        <dbReference type="PROSITE" id="PS50110"/>
    </source>
</evidence>
<organism evidence="3 4">
    <name type="scientific">Candidatus Nitronauta litoralis</name>
    <dbReference type="NCBI Taxonomy" id="2705533"/>
    <lineage>
        <taxon>Bacteria</taxon>
        <taxon>Pseudomonadati</taxon>
        <taxon>Nitrospinota/Tectimicrobiota group</taxon>
        <taxon>Nitrospinota</taxon>
        <taxon>Nitrospinia</taxon>
        <taxon>Nitrospinales</taxon>
        <taxon>Nitrospinaceae</taxon>
        <taxon>Candidatus Nitronauta</taxon>
    </lineage>
</organism>
<reference evidence="3 4" key="1">
    <citation type="submission" date="2020-02" db="EMBL/GenBank/DDBJ databases">
        <title>Genomic and physiological characterization of two novel Nitrospinaceae genera.</title>
        <authorList>
            <person name="Mueller A.J."/>
            <person name="Jung M.-Y."/>
            <person name="Strachan C.R."/>
            <person name="Herbold C.W."/>
            <person name="Kirkegaard R.H."/>
            <person name="Daims H."/>
        </authorList>
    </citation>
    <scope>NUCLEOTIDE SEQUENCE [LARGE SCALE GENOMIC DNA]</scope>
    <source>
        <strain evidence="3">EB</strain>
    </source>
</reference>
<dbReference type="Pfam" id="PF00072">
    <property type="entry name" value="Response_reg"/>
    <property type="match status" value="1"/>
</dbReference>
<dbReference type="KEGG" id="nli:G3M70_17650"/>
<dbReference type="SUPFAM" id="SSF52172">
    <property type="entry name" value="CheY-like"/>
    <property type="match status" value="1"/>
</dbReference>
<feature type="domain" description="Response regulatory" evidence="2">
    <location>
        <begin position="7"/>
        <end position="126"/>
    </location>
</feature>
<dbReference type="Proteomes" id="UP000594688">
    <property type="component" value="Chromosome"/>
</dbReference>
<feature type="modified residue" description="4-aspartylphosphate" evidence="1">
    <location>
        <position position="59"/>
    </location>
</feature>
<dbReference type="InterPro" id="IPR011006">
    <property type="entry name" value="CheY-like_superfamily"/>
</dbReference>
<dbReference type="PANTHER" id="PTHR43228:SF1">
    <property type="entry name" value="TWO-COMPONENT RESPONSE REGULATOR ARR22"/>
    <property type="match status" value="1"/>
</dbReference>
<dbReference type="Gene3D" id="3.40.50.2300">
    <property type="match status" value="1"/>
</dbReference>
<name>A0A7T0G1Z9_9BACT</name>
<dbReference type="PROSITE" id="PS50110">
    <property type="entry name" value="RESPONSE_REGULATORY"/>
    <property type="match status" value="1"/>
</dbReference>
<dbReference type="SMART" id="SM00448">
    <property type="entry name" value="REC"/>
    <property type="match status" value="1"/>
</dbReference>
<dbReference type="PANTHER" id="PTHR43228">
    <property type="entry name" value="TWO-COMPONENT RESPONSE REGULATOR"/>
    <property type="match status" value="1"/>
</dbReference>
<evidence type="ECO:0000313" key="4">
    <source>
        <dbReference type="Proteomes" id="UP000594688"/>
    </source>
</evidence>
<evidence type="ECO:0000313" key="3">
    <source>
        <dbReference type="EMBL" id="QPJ63603.1"/>
    </source>
</evidence>